<feature type="non-terminal residue" evidence="4">
    <location>
        <position position="1"/>
    </location>
</feature>
<feature type="domain" description="DUF4200" evidence="3">
    <location>
        <begin position="11"/>
        <end position="128"/>
    </location>
</feature>
<feature type="coiled-coil region" evidence="2">
    <location>
        <begin position="11"/>
        <end position="112"/>
    </location>
</feature>
<dbReference type="GO" id="GO:0005856">
    <property type="term" value="C:cytoskeleton"/>
    <property type="evidence" value="ECO:0007669"/>
    <property type="project" value="UniProtKB-ARBA"/>
</dbReference>
<reference evidence="4 5" key="1">
    <citation type="submission" date="2019-09" db="EMBL/GenBank/DDBJ databases">
        <title>Bird 10,000 Genomes (B10K) Project - Family phase.</title>
        <authorList>
            <person name="Zhang G."/>
        </authorList>
    </citation>
    <scope>NUCLEOTIDE SEQUENCE [LARGE SCALE GENOMIC DNA]</scope>
    <source>
        <strain evidence="4">B10K-DU-003-06</strain>
    </source>
</reference>
<dbReference type="InterPro" id="IPR051147">
    <property type="entry name" value="CFAP_domain-containing"/>
</dbReference>
<dbReference type="PANTHER" id="PTHR21683:SF8">
    <property type="entry name" value="COILED-COIL DOMAIN-CONTAINING PROTEIN 42"/>
    <property type="match status" value="1"/>
</dbReference>
<evidence type="ECO:0000256" key="2">
    <source>
        <dbReference type="SAM" id="Coils"/>
    </source>
</evidence>
<dbReference type="Proteomes" id="UP000529852">
    <property type="component" value="Unassembled WGS sequence"/>
</dbReference>
<evidence type="ECO:0000259" key="3">
    <source>
        <dbReference type="Pfam" id="PF13863"/>
    </source>
</evidence>
<dbReference type="PANTHER" id="PTHR21683">
    <property type="entry name" value="COILED-COIL DOMAIN-CONTAINING PROTEIN 42 LIKE-2-LIKE-RELATED"/>
    <property type="match status" value="1"/>
</dbReference>
<organism evidence="4 5">
    <name type="scientific">Furnarius figulus</name>
    <dbReference type="NCBI Taxonomy" id="463165"/>
    <lineage>
        <taxon>Eukaryota</taxon>
        <taxon>Metazoa</taxon>
        <taxon>Chordata</taxon>
        <taxon>Craniata</taxon>
        <taxon>Vertebrata</taxon>
        <taxon>Euteleostomi</taxon>
        <taxon>Archelosauria</taxon>
        <taxon>Archosauria</taxon>
        <taxon>Dinosauria</taxon>
        <taxon>Saurischia</taxon>
        <taxon>Theropoda</taxon>
        <taxon>Coelurosauria</taxon>
        <taxon>Aves</taxon>
        <taxon>Neognathae</taxon>
        <taxon>Neoaves</taxon>
        <taxon>Telluraves</taxon>
        <taxon>Australaves</taxon>
        <taxon>Passeriformes</taxon>
        <taxon>Furnariidae</taxon>
        <taxon>Furnarius</taxon>
    </lineage>
</organism>
<comment type="caution">
    <text evidence="4">The sequence shown here is derived from an EMBL/GenBank/DDBJ whole genome shotgun (WGS) entry which is preliminary data.</text>
</comment>
<feature type="coiled-coil region" evidence="2">
    <location>
        <begin position="159"/>
        <end position="201"/>
    </location>
</feature>
<gene>
    <name evidence="4" type="primary">Ccdc42_1</name>
    <name evidence="4" type="ORF">FURFIG_R10401</name>
</gene>
<proteinExistence type="predicted"/>
<evidence type="ECO:0000313" key="4">
    <source>
        <dbReference type="EMBL" id="NWR95478.1"/>
    </source>
</evidence>
<dbReference type="EMBL" id="VYZD01002983">
    <property type="protein sequence ID" value="NWR95478.1"/>
    <property type="molecule type" value="Genomic_DNA"/>
</dbReference>
<protein>
    <submittedName>
        <fullName evidence="4">CCD42 protein</fullName>
    </submittedName>
</protein>
<dbReference type="InterPro" id="IPR025252">
    <property type="entry name" value="DUF4200"/>
</dbReference>
<name>A0A7K5BK06_9FURN</name>
<dbReference type="GO" id="GO:0007286">
    <property type="term" value="P:spermatid development"/>
    <property type="evidence" value="ECO:0007669"/>
    <property type="project" value="TreeGrafter"/>
</dbReference>
<accession>A0A7K5BK06</accession>
<sequence>EEDPTSSFVCLLKKKKELQCLDKLLAEKEEAFQERMEVIAEQWRDLHARRAQLKAHMERSEKTVEENEMLRNQALQKAKKEREDNIKRENELLRAKRELEALRKNYHKLSQKLPKYSKFKRYLEDVVENSQFQDIEEITSFYNMLLRSRKELLQSQQWHKELTEKANMLLEQYKAEKEDEMLQCKNDLEELKQYLDQARSDVPLWENCWADIQNRAAKKAMKLRTLEMAIYNLFQ</sequence>
<feature type="non-terminal residue" evidence="4">
    <location>
        <position position="235"/>
    </location>
</feature>
<dbReference type="Pfam" id="PF13863">
    <property type="entry name" value="DUF4200"/>
    <property type="match status" value="1"/>
</dbReference>
<keyword evidence="5" id="KW-1185">Reference proteome</keyword>
<dbReference type="AlphaFoldDB" id="A0A7K5BK06"/>
<keyword evidence="1 2" id="KW-0175">Coiled coil</keyword>
<evidence type="ECO:0000256" key="1">
    <source>
        <dbReference type="ARBA" id="ARBA00023054"/>
    </source>
</evidence>
<evidence type="ECO:0000313" key="5">
    <source>
        <dbReference type="Proteomes" id="UP000529852"/>
    </source>
</evidence>